<evidence type="ECO:0000256" key="6">
    <source>
        <dbReference type="ARBA" id="ARBA00022967"/>
    </source>
</evidence>
<sequence>MHNSNKKKVACGTVSAINGEIVEVKFDSGTLPSVHEVLKSEKEVEVSMLVIQTKPSGLIRAMIMSGNDLVCRGLQVCGTGERLMVPVGEELLGRVVDIFGNAADGGGKVEFQMREMWKHHKMDLTKVNTKKELWETGIKAVDFFAPLVQGGKVGLFGGAGVGKTVLLSEIVNNLTTLDGEHSNVVVFAGIGERVREGHELYRDLKQKSLLKNVALIFGLMGTSAVNRFLTAYAATTIVEDFRDRLGKNVLFVCDNVFRFIQAGSELASLKADIPSEDGYQATLTSEIAEFHESLVSTDSGFVSSIEAIYVPADDLMDSGIQSVYSYLDSFIILSREVYQEGRFPAIDLLASSSSLLTTEIVGLKHFETALAAKELLKRAQELERVVALVGEAELSLQNRTTYKRAKMLKNYMTQPFSVTQRHVGLQGEQVPLKKVVENVSEILAGKYDGVDEEKMLFVGGLK</sequence>
<keyword evidence="6" id="KW-1278">Translocase</keyword>
<evidence type="ECO:0000256" key="8">
    <source>
        <dbReference type="ARBA" id="ARBA00023136"/>
    </source>
</evidence>
<dbReference type="GO" id="GO:0005524">
    <property type="term" value="F:ATP binding"/>
    <property type="evidence" value="ECO:0007669"/>
    <property type="project" value="UniProtKB-KW"/>
</dbReference>
<dbReference type="SUPFAM" id="SSF50615">
    <property type="entry name" value="N-terminal domain of alpha and beta subunits of F1 ATP synthase"/>
    <property type="match status" value="1"/>
</dbReference>
<keyword evidence="8" id="KW-0472">Membrane</keyword>
<dbReference type="Gene3D" id="1.10.1140.10">
    <property type="entry name" value="Bovine Mitochondrial F1-atpase, Atp Synthase Beta Chain, Chain D, domain 3"/>
    <property type="match status" value="1"/>
</dbReference>
<dbReference type="SUPFAM" id="SSF47917">
    <property type="entry name" value="C-terminal domain of alpha and beta subunits of F1 ATP synthase"/>
    <property type="match status" value="1"/>
</dbReference>
<dbReference type="AlphaFoldDB" id="A0A0G1RQS5"/>
<evidence type="ECO:0000256" key="1">
    <source>
        <dbReference type="ARBA" id="ARBA00004370"/>
    </source>
</evidence>
<evidence type="ECO:0000256" key="3">
    <source>
        <dbReference type="ARBA" id="ARBA00022448"/>
    </source>
</evidence>
<evidence type="ECO:0000256" key="9">
    <source>
        <dbReference type="ARBA" id="ARBA00023196"/>
    </source>
</evidence>
<dbReference type="EMBL" id="LCMI01000014">
    <property type="protein sequence ID" value="KKU32313.1"/>
    <property type="molecule type" value="Genomic_DNA"/>
</dbReference>
<comment type="subcellular location">
    <subcellularLocation>
        <location evidence="1">Membrane</location>
    </subcellularLocation>
</comment>
<reference evidence="13 14" key="1">
    <citation type="journal article" date="2015" name="Nature">
        <title>rRNA introns, odd ribosomes, and small enigmatic genomes across a large radiation of phyla.</title>
        <authorList>
            <person name="Brown C.T."/>
            <person name="Hug L.A."/>
            <person name="Thomas B.C."/>
            <person name="Sharon I."/>
            <person name="Castelle C.J."/>
            <person name="Singh A."/>
            <person name="Wilkins M.J."/>
            <person name="Williams K.H."/>
            <person name="Banfield J.F."/>
        </authorList>
    </citation>
    <scope>NUCLEOTIDE SEQUENCE [LARGE SCALE GENOMIC DNA]</scope>
</reference>
<gene>
    <name evidence="13" type="ORF">UX47_C0014G0006</name>
</gene>
<keyword evidence="7" id="KW-0406">Ion transport</keyword>
<dbReference type="SUPFAM" id="SSF52540">
    <property type="entry name" value="P-loop containing nucleoside triphosphate hydrolases"/>
    <property type="match status" value="1"/>
</dbReference>
<dbReference type="Proteomes" id="UP000034794">
    <property type="component" value="Unassembled WGS sequence"/>
</dbReference>
<feature type="domain" description="ATPase F1/V1/A1 complex alpha/beta subunit nucleotide-binding" evidence="11">
    <location>
        <begin position="137"/>
        <end position="353"/>
    </location>
</feature>
<dbReference type="Gene3D" id="2.40.10.170">
    <property type="match status" value="1"/>
</dbReference>
<dbReference type="GO" id="GO:0045259">
    <property type="term" value="C:proton-transporting ATP synthase complex"/>
    <property type="evidence" value="ECO:0007669"/>
    <property type="project" value="UniProtKB-KW"/>
</dbReference>
<dbReference type="InterPro" id="IPR000194">
    <property type="entry name" value="ATPase_F1/V1/A1_a/bsu_nucl-bd"/>
</dbReference>
<dbReference type="GO" id="GO:0046933">
    <property type="term" value="F:proton-transporting ATP synthase activity, rotational mechanism"/>
    <property type="evidence" value="ECO:0007669"/>
    <property type="project" value="TreeGrafter"/>
</dbReference>
<dbReference type="InterPro" id="IPR055190">
    <property type="entry name" value="ATP-synt_VA_C"/>
</dbReference>
<organism evidence="13 14">
    <name type="scientific">Candidatus Collierbacteria bacterium GW2011_GWA2_46_26</name>
    <dbReference type="NCBI Taxonomy" id="1618381"/>
    <lineage>
        <taxon>Bacteria</taxon>
        <taxon>Candidatus Collieribacteriota</taxon>
    </lineage>
</organism>
<comment type="similarity">
    <text evidence="2">Belongs to the ATPase alpha/beta chains family.</text>
</comment>
<evidence type="ECO:0000259" key="12">
    <source>
        <dbReference type="Pfam" id="PF22919"/>
    </source>
</evidence>
<proteinExistence type="inferred from homology"/>
<dbReference type="InterPro" id="IPR036121">
    <property type="entry name" value="ATPase_F1/V1/A1_a/bsu_N_sf"/>
</dbReference>
<keyword evidence="9" id="KW-0139">CF(1)</keyword>
<dbReference type="Gene3D" id="3.40.50.300">
    <property type="entry name" value="P-loop containing nucleotide triphosphate hydrolases"/>
    <property type="match status" value="1"/>
</dbReference>
<protein>
    <submittedName>
        <fullName evidence="13">ATP synthase subunit beta</fullName>
    </submittedName>
</protein>
<feature type="domain" description="ATP synthase A/B type C-terminal" evidence="12">
    <location>
        <begin position="360"/>
        <end position="436"/>
    </location>
</feature>
<name>A0A0G1RQS5_9BACT</name>
<evidence type="ECO:0000256" key="10">
    <source>
        <dbReference type="ARBA" id="ARBA00023310"/>
    </source>
</evidence>
<dbReference type="InterPro" id="IPR050053">
    <property type="entry name" value="ATPase_alpha/beta_chains"/>
</dbReference>
<keyword evidence="10" id="KW-0066">ATP synthesis</keyword>
<dbReference type="PATRIC" id="fig|1618381.3.peg.1208"/>
<dbReference type="PANTHER" id="PTHR15184">
    <property type="entry name" value="ATP SYNTHASE"/>
    <property type="match status" value="1"/>
</dbReference>
<evidence type="ECO:0000256" key="2">
    <source>
        <dbReference type="ARBA" id="ARBA00008936"/>
    </source>
</evidence>
<accession>A0A0G1RQS5</accession>
<evidence type="ECO:0000313" key="14">
    <source>
        <dbReference type="Proteomes" id="UP000034794"/>
    </source>
</evidence>
<evidence type="ECO:0000313" key="13">
    <source>
        <dbReference type="EMBL" id="KKU32313.1"/>
    </source>
</evidence>
<dbReference type="Pfam" id="PF00006">
    <property type="entry name" value="ATP-synt_ab"/>
    <property type="match status" value="1"/>
</dbReference>
<evidence type="ECO:0000256" key="7">
    <source>
        <dbReference type="ARBA" id="ARBA00023065"/>
    </source>
</evidence>
<keyword evidence="3" id="KW-0813">Transport</keyword>
<keyword evidence="5" id="KW-0067">ATP-binding</keyword>
<comment type="caution">
    <text evidence="13">The sequence shown here is derived from an EMBL/GenBank/DDBJ whole genome shotgun (WGS) entry which is preliminary data.</text>
</comment>
<dbReference type="Pfam" id="PF22919">
    <property type="entry name" value="ATP-synt_VA_C"/>
    <property type="match status" value="1"/>
</dbReference>
<dbReference type="InterPro" id="IPR027417">
    <property type="entry name" value="P-loop_NTPase"/>
</dbReference>
<keyword evidence="4" id="KW-0547">Nucleotide-binding</keyword>
<dbReference type="InterPro" id="IPR024034">
    <property type="entry name" value="ATPase_F1/V1_b/a_C"/>
</dbReference>
<evidence type="ECO:0000259" key="11">
    <source>
        <dbReference type="Pfam" id="PF00006"/>
    </source>
</evidence>
<evidence type="ECO:0000256" key="5">
    <source>
        <dbReference type="ARBA" id="ARBA00022840"/>
    </source>
</evidence>
<dbReference type="PANTHER" id="PTHR15184:SF71">
    <property type="entry name" value="ATP SYNTHASE SUBUNIT BETA, MITOCHONDRIAL"/>
    <property type="match status" value="1"/>
</dbReference>
<evidence type="ECO:0000256" key="4">
    <source>
        <dbReference type="ARBA" id="ARBA00022741"/>
    </source>
</evidence>